<dbReference type="Proteomes" id="UP000198741">
    <property type="component" value="Chromosome I"/>
</dbReference>
<dbReference type="SUPFAM" id="SSF51905">
    <property type="entry name" value="FAD/NAD(P)-binding domain"/>
    <property type="match status" value="1"/>
</dbReference>
<dbReference type="Pfam" id="PF01266">
    <property type="entry name" value="DAO"/>
    <property type="match status" value="1"/>
</dbReference>
<dbReference type="InterPro" id="IPR036188">
    <property type="entry name" value="FAD/NAD-bd_sf"/>
</dbReference>
<evidence type="ECO:0000313" key="3">
    <source>
        <dbReference type="Proteomes" id="UP000198741"/>
    </source>
</evidence>
<dbReference type="STRING" id="1090615.SAMN04515671_1154"/>
<dbReference type="PANTHER" id="PTHR13847">
    <property type="entry name" value="SARCOSINE DEHYDROGENASE-RELATED"/>
    <property type="match status" value="1"/>
</dbReference>
<dbReference type="RefSeq" id="WP_090475007.1">
    <property type="nucleotide sequence ID" value="NZ_LT629710.1"/>
</dbReference>
<protein>
    <submittedName>
        <fullName evidence="2">Glycine/D-amino acid oxidase</fullName>
    </submittedName>
</protein>
<reference evidence="2 3" key="1">
    <citation type="submission" date="2016-10" db="EMBL/GenBank/DDBJ databases">
        <authorList>
            <person name="de Groot N.N."/>
        </authorList>
    </citation>
    <scope>NUCLEOTIDE SEQUENCE [LARGE SCALE GENOMIC DNA]</scope>
    <source>
        <strain evidence="3">P4-7,KCTC 19426,CECT 7604</strain>
    </source>
</reference>
<sequence>MTADRSTSTGYRGLSLWLDRVADPLIPRPALDHDLTADVAIVGAGFTGLWTAYYLQRADPTLRIVLLEKEIAGFGASGRNGGWCSDLFPASWDKIARRHGRASALAMKAAMRAGVDEVGAVIADERIDCGWARGGTIAFARSRVQLERAVAEVENAHSWGDTDDDLRLLSSAEATEIASADSILGATFTPHCATIDPGALVRSLADLVVARGAELYEGSAVTEIRPHRVVTDHGTVTADVVVRATEGYTSALPGARRELAPIYSLIVATEPLDEATLAAVGLAARPTFADHRHMICYGQRTADGRIVFGGRGAPYHFGSVTSPGFDREPEVFDSLRHNLIDMFPALAGVKFTHSWGGPLGVPRDWHAGVGLDPDTGFAWAGGYVGDGVSTSNLAGRTLADLITSSGSELTGLPWVGHRSRKWEPEPLRYLGVNAGLRVMDVADRRESRTGRHSSMAKAFGRFLGG</sequence>
<feature type="domain" description="FAD dependent oxidoreductase" evidence="1">
    <location>
        <begin position="38"/>
        <end position="401"/>
    </location>
</feature>
<name>A0A1H0K412_9ACTN</name>
<gene>
    <name evidence="2" type="ORF">SAMN04515671_1154</name>
</gene>
<dbReference type="InterPro" id="IPR006076">
    <property type="entry name" value="FAD-dep_OxRdtase"/>
</dbReference>
<evidence type="ECO:0000259" key="1">
    <source>
        <dbReference type="Pfam" id="PF01266"/>
    </source>
</evidence>
<dbReference type="PANTHER" id="PTHR13847:SF285">
    <property type="entry name" value="FAD DEPENDENT OXIDOREDUCTASE DOMAIN-CONTAINING PROTEIN"/>
    <property type="match status" value="1"/>
</dbReference>
<accession>A0A1H0K412</accession>
<organism evidence="2 3">
    <name type="scientific">Nakamurella panacisegetis</name>
    <dbReference type="NCBI Taxonomy" id="1090615"/>
    <lineage>
        <taxon>Bacteria</taxon>
        <taxon>Bacillati</taxon>
        <taxon>Actinomycetota</taxon>
        <taxon>Actinomycetes</taxon>
        <taxon>Nakamurellales</taxon>
        <taxon>Nakamurellaceae</taxon>
        <taxon>Nakamurella</taxon>
    </lineage>
</organism>
<dbReference type="EMBL" id="LT629710">
    <property type="protein sequence ID" value="SDO50624.1"/>
    <property type="molecule type" value="Genomic_DNA"/>
</dbReference>
<evidence type="ECO:0000313" key="2">
    <source>
        <dbReference type="EMBL" id="SDO50624.1"/>
    </source>
</evidence>
<dbReference type="Gene3D" id="3.50.50.60">
    <property type="entry name" value="FAD/NAD(P)-binding domain"/>
    <property type="match status" value="1"/>
</dbReference>
<keyword evidence="3" id="KW-1185">Reference proteome</keyword>
<dbReference type="Gene3D" id="3.30.9.10">
    <property type="entry name" value="D-Amino Acid Oxidase, subunit A, domain 2"/>
    <property type="match status" value="1"/>
</dbReference>
<proteinExistence type="predicted"/>
<dbReference type="AlphaFoldDB" id="A0A1H0K412"/>
<dbReference type="GO" id="GO:0005737">
    <property type="term" value="C:cytoplasm"/>
    <property type="evidence" value="ECO:0007669"/>
    <property type="project" value="TreeGrafter"/>
</dbReference>
<dbReference type="OrthoDB" id="9805852at2"/>